<gene>
    <name evidence="1" type="ORF">EQG79_30700</name>
</gene>
<name>A0A4Q2UBX0_9BACT</name>
<dbReference type="InterPro" id="IPR024079">
    <property type="entry name" value="MetalloPept_cat_dom_sf"/>
</dbReference>
<dbReference type="Gene3D" id="3.40.390.10">
    <property type="entry name" value="Collagenase (Catalytic Domain)"/>
    <property type="match status" value="1"/>
</dbReference>
<accession>A0A4Q2UBX0</accession>
<dbReference type="AlphaFoldDB" id="A0A4Q2UBX0"/>
<comment type="caution">
    <text evidence="1">The sequence shown here is derived from an EMBL/GenBank/DDBJ whole genome shotgun (WGS) entry which is preliminary data.</text>
</comment>
<dbReference type="GO" id="GO:0008237">
    <property type="term" value="F:metallopeptidase activity"/>
    <property type="evidence" value="ECO:0007669"/>
    <property type="project" value="InterPro"/>
</dbReference>
<feature type="non-terminal residue" evidence="1">
    <location>
        <position position="376"/>
    </location>
</feature>
<organism evidence="1 2">
    <name type="scientific">Spirosoma sordidisoli</name>
    <dbReference type="NCBI Taxonomy" id="2502893"/>
    <lineage>
        <taxon>Bacteria</taxon>
        <taxon>Pseudomonadati</taxon>
        <taxon>Bacteroidota</taxon>
        <taxon>Cytophagia</taxon>
        <taxon>Cytophagales</taxon>
        <taxon>Cytophagaceae</taxon>
        <taxon>Spirosoma</taxon>
    </lineage>
</organism>
<proteinExistence type="predicted"/>
<dbReference type="EMBL" id="SBLB01000020">
    <property type="protein sequence ID" value="RYC66226.1"/>
    <property type="molecule type" value="Genomic_DNA"/>
</dbReference>
<keyword evidence="2" id="KW-1185">Reference proteome</keyword>
<dbReference type="SUPFAM" id="SSF55486">
    <property type="entry name" value="Metalloproteases ('zincins'), catalytic domain"/>
    <property type="match status" value="1"/>
</dbReference>
<sequence length="376" mass="40742">MELLAPGWLRIKNSLASLSDRLTSCCPIFTNTHINATCMQTSLPTHWSLTGLVLASLVLTNGCQPVTDALAPQAGQVDNSPAVRAYIRSLGCPDSLIHDAGDHFLADGDLLFPKNMALSANGVQEEQAYQVHEQLIYNGSVQIQIGVYIHPDFKNSAKPTRYIPGVVDLVTKAIAPWNSLGRNLVRTKFYIVSDRAQADILIDRDESTAKNASFGQYVTGTPPTQGNPGKLVLIHYPLFKGLDYTFKVAALSHAFGHCLGLVHTDWKKWSNELPALQVPGSPVVDNLSIMNRLADFTTPSDGDINALRVMYPATAYGFKLSSAYEAFSNSSPVSLTWRGPLHKVKGFDVAYSALGNPTGDGVYAPITFKAGNVSYS</sequence>
<protein>
    <submittedName>
        <fullName evidence="1">Uncharacterized protein</fullName>
    </submittedName>
</protein>
<dbReference type="Proteomes" id="UP000290407">
    <property type="component" value="Unassembled WGS sequence"/>
</dbReference>
<reference evidence="1 2" key="1">
    <citation type="submission" date="2019-01" db="EMBL/GenBank/DDBJ databases">
        <title>Spirosoma flava sp. nov., a propanil-degrading bacterium isolated from herbicide-contaminated soil.</title>
        <authorList>
            <person name="Zhang L."/>
            <person name="Jiang J.-D."/>
        </authorList>
    </citation>
    <scope>NUCLEOTIDE SEQUENCE [LARGE SCALE GENOMIC DNA]</scope>
    <source>
        <strain evidence="1 2">TY50</strain>
    </source>
</reference>
<evidence type="ECO:0000313" key="2">
    <source>
        <dbReference type="Proteomes" id="UP000290407"/>
    </source>
</evidence>
<evidence type="ECO:0000313" key="1">
    <source>
        <dbReference type="EMBL" id="RYC66226.1"/>
    </source>
</evidence>